<evidence type="ECO:0008006" key="3">
    <source>
        <dbReference type="Google" id="ProtNLM"/>
    </source>
</evidence>
<name>A0A1X7TK13_AMPQE</name>
<organism evidence="2">
    <name type="scientific">Amphimedon queenslandica</name>
    <name type="common">Sponge</name>
    <dbReference type="NCBI Taxonomy" id="400682"/>
    <lineage>
        <taxon>Eukaryota</taxon>
        <taxon>Metazoa</taxon>
        <taxon>Porifera</taxon>
        <taxon>Demospongiae</taxon>
        <taxon>Heteroscleromorpha</taxon>
        <taxon>Haplosclerida</taxon>
        <taxon>Niphatidae</taxon>
        <taxon>Amphimedon</taxon>
    </lineage>
</organism>
<dbReference type="InParanoid" id="A0A1X7TK13"/>
<sequence>MKVEEHQRQICESSKKPKDPLVQKVRLTSLIGVYLNHLRLFKMLTVSNVTLAKPAEPDLSVAEVENNESAQLTLDDSANSQGVLISPPSSVASTSSSMQSPPIKKRKKVDDVDYAILESLKGIEASRMQAVKDDEELFGRHIAATLRRPSHKQKAICMLQMQQVLVNVEFQEVHEHYHYEQSFNY</sequence>
<reference evidence="2" key="1">
    <citation type="submission" date="2017-05" db="UniProtKB">
        <authorList>
            <consortium name="EnsemblMetazoa"/>
        </authorList>
    </citation>
    <scope>IDENTIFICATION</scope>
</reference>
<protein>
    <recommendedName>
        <fullName evidence="3">BESS domain-containing protein</fullName>
    </recommendedName>
</protein>
<feature type="region of interest" description="Disordered" evidence="1">
    <location>
        <begin position="75"/>
        <end position="106"/>
    </location>
</feature>
<feature type="compositionally biased region" description="Low complexity" evidence="1">
    <location>
        <begin position="86"/>
        <end position="102"/>
    </location>
</feature>
<dbReference type="EnsemblMetazoa" id="Aqu2.1.15095_001">
    <property type="protein sequence ID" value="Aqu2.1.15095_001"/>
    <property type="gene ID" value="Aqu2.1.15095"/>
</dbReference>
<evidence type="ECO:0000256" key="1">
    <source>
        <dbReference type="SAM" id="MobiDB-lite"/>
    </source>
</evidence>
<dbReference type="AlphaFoldDB" id="A0A1X7TK13"/>
<evidence type="ECO:0000313" key="2">
    <source>
        <dbReference type="EnsemblMetazoa" id="Aqu2.1.15095_001"/>
    </source>
</evidence>
<accession>A0A1X7TK13</accession>
<proteinExistence type="predicted"/>